<gene>
    <name evidence="1" type="ORF">QJS10_CPB13g01059</name>
</gene>
<dbReference type="AlphaFoldDB" id="A0AAV9DJ83"/>
<evidence type="ECO:0000313" key="1">
    <source>
        <dbReference type="EMBL" id="KAK1301094.1"/>
    </source>
</evidence>
<comment type="caution">
    <text evidence="1">The sequence shown here is derived from an EMBL/GenBank/DDBJ whole genome shotgun (WGS) entry which is preliminary data.</text>
</comment>
<evidence type="ECO:0000313" key="2">
    <source>
        <dbReference type="Proteomes" id="UP001180020"/>
    </source>
</evidence>
<proteinExistence type="predicted"/>
<dbReference type="EMBL" id="JAUJYO010000013">
    <property type="protein sequence ID" value="KAK1301094.1"/>
    <property type="molecule type" value="Genomic_DNA"/>
</dbReference>
<keyword evidence="2" id="KW-1185">Reference proteome</keyword>
<reference evidence="1" key="1">
    <citation type="journal article" date="2023" name="Nat. Commun.">
        <title>Diploid and tetraploid genomes of Acorus and the evolution of monocots.</title>
        <authorList>
            <person name="Ma L."/>
            <person name="Liu K.W."/>
            <person name="Li Z."/>
            <person name="Hsiao Y.Y."/>
            <person name="Qi Y."/>
            <person name="Fu T."/>
            <person name="Tang G.D."/>
            <person name="Zhang D."/>
            <person name="Sun W.H."/>
            <person name="Liu D.K."/>
            <person name="Li Y."/>
            <person name="Chen G.Z."/>
            <person name="Liu X.D."/>
            <person name="Liao X.Y."/>
            <person name="Jiang Y.T."/>
            <person name="Yu X."/>
            <person name="Hao Y."/>
            <person name="Huang J."/>
            <person name="Zhao X.W."/>
            <person name="Ke S."/>
            <person name="Chen Y.Y."/>
            <person name="Wu W.L."/>
            <person name="Hsu J.L."/>
            <person name="Lin Y.F."/>
            <person name="Huang M.D."/>
            <person name="Li C.Y."/>
            <person name="Huang L."/>
            <person name="Wang Z.W."/>
            <person name="Zhao X."/>
            <person name="Zhong W.Y."/>
            <person name="Peng D.H."/>
            <person name="Ahmad S."/>
            <person name="Lan S."/>
            <person name="Zhang J.S."/>
            <person name="Tsai W.C."/>
            <person name="Van de Peer Y."/>
            <person name="Liu Z.J."/>
        </authorList>
    </citation>
    <scope>NUCLEOTIDE SEQUENCE</scope>
    <source>
        <strain evidence="1">CP</strain>
    </source>
</reference>
<reference evidence="1" key="2">
    <citation type="submission" date="2023-06" db="EMBL/GenBank/DDBJ databases">
        <authorList>
            <person name="Ma L."/>
            <person name="Liu K.-W."/>
            <person name="Li Z."/>
            <person name="Hsiao Y.-Y."/>
            <person name="Qi Y."/>
            <person name="Fu T."/>
            <person name="Tang G."/>
            <person name="Zhang D."/>
            <person name="Sun W.-H."/>
            <person name="Liu D.-K."/>
            <person name="Li Y."/>
            <person name="Chen G.-Z."/>
            <person name="Liu X.-D."/>
            <person name="Liao X.-Y."/>
            <person name="Jiang Y.-T."/>
            <person name="Yu X."/>
            <person name="Hao Y."/>
            <person name="Huang J."/>
            <person name="Zhao X.-W."/>
            <person name="Ke S."/>
            <person name="Chen Y.-Y."/>
            <person name="Wu W.-L."/>
            <person name="Hsu J.-L."/>
            <person name="Lin Y.-F."/>
            <person name="Huang M.-D."/>
            <person name="Li C.-Y."/>
            <person name="Huang L."/>
            <person name="Wang Z.-W."/>
            <person name="Zhao X."/>
            <person name="Zhong W.-Y."/>
            <person name="Peng D.-H."/>
            <person name="Ahmad S."/>
            <person name="Lan S."/>
            <person name="Zhang J.-S."/>
            <person name="Tsai W.-C."/>
            <person name="Van De Peer Y."/>
            <person name="Liu Z.-J."/>
        </authorList>
    </citation>
    <scope>NUCLEOTIDE SEQUENCE</scope>
    <source>
        <strain evidence="1">CP</strain>
        <tissue evidence="1">Leaves</tissue>
    </source>
</reference>
<name>A0AAV9DJ83_ACOCL</name>
<accession>A0AAV9DJ83</accession>
<protein>
    <submittedName>
        <fullName evidence="1">Uncharacterized protein</fullName>
    </submittedName>
</protein>
<dbReference type="Proteomes" id="UP001180020">
    <property type="component" value="Unassembled WGS sequence"/>
</dbReference>
<sequence length="152" mass="17371">MNKISKLQVDGWIIENDQDIKEALVNHFKGAFNQDRRWRIPDGCLQRLEGSFTEEEVKAAVFWVYADKAPGPDGFGVLFIQDFWDVARDDVLEMFEEFFHSLIEIGSLNSTFLTSSPSVREHLRLGSSDPFASLMGVSRSLQKSWPTVLRKS</sequence>
<organism evidence="1 2">
    <name type="scientific">Acorus calamus</name>
    <name type="common">Sweet flag</name>
    <dbReference type="NCBI Taxonomy" id="4465"/>
    <lineage>
        <taxon>Eukaryota</taxon>
        <taxon>Viridiplantae</taxon>
        <taxon>Streptophyta</taxon>
        <taxon>Embryophyta</taxon>
        <taxon>Tracheophyta</taxon>
        <taxon>Spermatophyta</taxon>
        <taxon>Magnoliopsida</taxon>
        <taxon>Liliopsida</taxon>
        <taxon>Acoraceae</taxon>
        <taxon>Acorus</taxon>
    </lineage>
</organism>